<evidence type="ECO:0000313" key="2">
    <source>
        <dbReference type="Proteomes" id="UP000262969"/>
    </source>
</evidence>
<comment type="caution">
    <text evidence="1">The sequence shown here is derived from an EMBL/GenBank/DDBJ whole genome shotgun (WGS) entry which is preliminary data.</text>
</comment>
<organism evidence="1 2">
    <name type="scientific">Lachnoclostridium phytofermentans</name>
    <dbReference type="NCBI Taxonomy" id="66219"/>
    <lineage>
        <taxon>Bacteria</taxon>
        <taxon>Bacillati</taxon>
        <taxon>Bacillota</taxon>
        <taxon>Clostridia</taxon>
        <taxon>Lachnospirales</taxon>
        <taxon>Lachnospiraceae</taxon>
    </lineage>
</organism>
<dbReference type="AlphaFoldDB" id="A0A3D2X967"/>
<reference evidence="1 2" key="1">
    <citation type="journal article" date="2018" name="Nat. Biotechnol.">
        <title>A standardized bacterial taxonomy based on genome phylogeny substantially revises the tree of life.</title>
        <authorList>
            <person name="Parks D.H."/>
            <person name="Chuvochina M."/>
            <person name="Waite D.W."/>
            <person name="Rinke C."/>
            <person name="Skarshewski A."/>
            <person name="Chaumeil P.A."/>
            <person name="Hugenholtz P."/>
        </authorList>
    </citation>
    <scope>NUCLEOTIDE SEQUENCE [LARGE SCALE GENOMIC DNA]</scope>
    <source>
        <strain evidence="1">UBA11728</strain>
    </source>
</reference>
<dbReference type="EMBL" id="DPVV01000471">
    <property type="protein sequence ID" value="HCL03526.1"/>
    <property type="molecule type" value="Genomic_DNA"/>
</dbReference>
<proteinExistence type="predicted"/>
<dbReference type="Gene3D" id="2.60.120.260">
    <property type="entry name" value="Galactose-binding domain-like"/>
    <property type="match status" value="1"/>
</dbReference>
<sequence length="262" mass="30053">MLKIDIINGEVIKQSEEKENEVHLVYNNEYAEGDAIRITVDKPNGFYMIQLDDAIRENLVYLTDNTFTYEVPFGEKKICHSPKSFYGNCHVLFVRYATTEEIAQYKNVCLNKYDINYIESTCYPHANANVETRGESVFAAKNAINGNCANASHGAWPYESWGINRDDNAKIKVDFGRDVLADKIVMYTRADFPHDNWWIQVTVTFSDESQIVWDLEKSDSAHVLNFDKKVIRWIELSKLIKADDPSPFPALTQLEVYGVEAV</sequence>
<accession>A0A3D2X967</accession>
<dbReference type="InterPro" id="IPR008979">
    <property type="entry name" value="Galactose-bd-like_sf"/>
</dbReference>
<dbReference type="Proteomes" id="UP000262969">
    <property type="component" value="Unassembled WGS sequence"/>
</dbReference>
<gene>
    <name evidence="1" type="ORF">DHW61_14145</name>
</gene>
<protein>
    <submittedName>
        <fullName evidence="1">Carbohydrate-binding protein</fullName>
    </submittedName>
</protein>
<evidence type="ECO:0000313" key="1">
    <source>
        <dbReference type="EMBL" id="HCL03526.1"/>
    </source>
</evidence>
<name>A0A3D2X967_9FIRM</name>
<dbReference type="SUPFAM" id="SSF49785">
    <property type="entry name" value="Galactose-binding domain-like"/>
    <property type="match status" value="1"/>
</dbReference>